<dbReference type="GO" id="GO:0005730">
    <property type="term" value="C:nucleolus"/>
    <property type="evidence" value="ECO:0007669"/>
    <property type="project" value="InterPro"/>
</dbReference>
<dbReference type="PANTHER" id="PTHR16038:SF4">
    <property type="entry name" value="WD REPEAT-CONTAINING PROTEIN 74"/>
    <property type="match status" value="1"/>
</dbReference>
<reference evidence="2" key="1">
    <citation type="journal article" date="2016" name="Nature">
        <title>The genome of the seagrass Zostera marina reveals angiosperm adaptation to the sea.</title>
        <authorList>
            <person name="Olsen J.L."/>
            <person name="Rouze P."/>
            <person name="Verhelst B."/>
            <person name="Lin Y.-C."/>
            <person name="Bayer T."/>
            <person name="Collen J."/>
            <person name="Dattolo E."/>
            <person name="De Paoli E."/>
            <person name="Dittami S."/>
            <person name="Maumus F."/>
            <person name="Michel G."/>
            <person name="Kersting A."/>
            <person name="Lauritano C."/>
            <person name="Lohaus R."/>
            <person name="Toepel M."/>
            <person name="Tonon T."/>
            <person name="Vanneste K."/>
            <person name="Amirebrahimi M."/>
            <person name="Brakel J."/>
            <person name="Bostroem C."/>
            <person name="Chovatia M."/>
            <person name="Grimwood J."/>
            <person name="Jenkins J.W."/>
            <person name="Jueterbock A."/>
            <person name="Mraz A."/>
            <person name="Stam W.T."/>
            <person name="Tice H."/>
            <person name="Bornberg-Bauer E."/>
            <person name="Green P.J."/>
            <person name="Pearson G.A."/>
            <person name="Procaccini G."/>
            <person name="Duarte C.M."/>
            <person name="Schmutz J."/>
            <person name="Reusch T.B.H."/>
            <person name="Van de Peer Y."/>
        </authorList>
    </citation>
    <scope>NUCLEOTIDE SEQUENCE [LARGE SCALE GENOMIC DNA]</scope>
    <source>
        <strain evidence="2">cv. Finnish</strain>
    </source>
</reference>
<dbReference type="Proteomes" id="UP000036987">
    <property type="component" value="Unassembled WGS sequence"/>
</dbReference>
<gene>
    <name evidence="1" type="ORF">ZOSMA_282G00160</name>
</gene>
<dbReference type="OrthoDB" id="18388at2759"/>
<dbReference type="EMBL" id="LFYR01000938">
    <property type="protein sequence ID" value="KMZ66916.1"/>
    <property type="molecule type" value="Genomic_DNA"/>
</dbReference>
<name>A0A0K9PD69_ZOSMR</name>
<evidence type="ECO:0000313" key="1">
    <source>
        <dbReference type="EMBL" id="KMZ66916.1"/>
    </source>
</evidence>
<keyword evidence="2" id="KW-1185">Reference proteome</keyword>
<dbReference type="PANTHER" id="PTHR16038">
    <property type="entry name" value="NOP SEVEN ASSOCIATED PROTEIN 1"/>
    <property type="match status" value="1"/>
</dbReference>
<sequence>MPRTILAECLGCPPIRFLTTDEIGRIKVVEAHGKISVPKMVEAWGDPDYGRHIHLASFSNRERDPVELINPLTGDIIAAQNIGEDPLAALHLFKSRRSNSRSNTLLMCTEKGKASLQSIQVCDGLANSANTVSLKHWNNTAIHSIMLEKLNVLPSMDLKIMPCLLVTVLR</sequence>
<comment type="caution">
    <text evidence="1">The sequence shown here is derived from an EMBL/GenBank/DDBJ whole genome shotgun (WGS) entry which is preliminary data.</text>
</comment>
<organism evidence="1 2">
    <name type="scientific">Zostera marina</name>
    <name type="common">Eelgrass</name>
    <dbReference type="NCBI Taxonomy" id="29655"/>
    <lineage>
        <taxon>Eukaryota</taxon>
        <taxon>Viridiplantae</taxon>
        <taxon>Streptophyta</taxon>
        <taxon>Embryophyta</taxon>
        <taxon>Tracheophyta</taxon>
        <taxon>Spermatophyta</taxon>
        <taxon>Magnoliopsida</taxon>
        <taxon>Liliopsida</taxon>
        <taxon>Zosteraceae</taxon>
        <taxon>Zostera</taxon>
    </lineage>
</organism>
<evidence type="ECO:0000313" key="2">
    <source>
        <dbReference type="Proteomes" id="UP000036987"/>
    </source>
</evidence>
<dbReference type="AlphaFoldDB" id="A0A0K9PD69"/>
<protein>
    <submittedName>
        <fullName evidence="1">Uncharacterized protein</fullName>
    </submittedName>
</protein>
<accession>A0A0K9PD69</accession>
<dbReference type="STRING" id="29655.A0A0K9PD69"/>
<dbReference type="GO" id="GO:0042273">
    <property type="term" value="P:ribosomal large subunit biogenesis"/>
    <property type="evidence" value="ECO:0007669"/>
    <property type="project" value="InterPro"/>
</dbReference>
<proteinExistence type="predicted"/>
<dbReference type="InterPro" id="IPR037379">
    <property type="entry name" value="WDR74/Nsa1"/>
</dbReference>